<evidence type="ECO:0000256" key="3">
    <source>
        <dbReference type="ARBA" id="ARBA00022833"/>
    </source>
</evidence>
<keyword evidence="1" id="KW-0479">Metal-binding</keyword>
<feature type="region of interest" description="Disordered" evidence="4">
    <location>
        <begin position="125"/>
        <end position="156"/>
    </location>
</feature>
<reference evidence="6 7" key="1">
    <citation type="submission" date="2013-11" db="EMBL/GenBank/DDBJ databases">
        <title>Genome sequencing of Stegodyphus mimosarum.</title>
        <authorList>
            <person name="Bechsgaard J."/>
        </authorList>
    </citation>
    <scope>NUCLEOTIDE SEQUENCE [LARGE SCALE GENOMIC DNA]</scope>
</reference>
<dbReference type="GO" id="GO:0008270">
    <property type="term" value="F:zinc ion binding"/>
    <property type="evidence" value="ECO:0007669"/>
    <property type="project" value="UniProtKB-KW"/>
</dbReference>
<dbReference type="InterPro" id="IPR036236">
    <property type="entry name" value="Znf_C2H2_sf"/>
</dbReference>
<dbReference type="InterPro" id="IPR022776">
    <property type="entry name" value="TRM13/UPF0224_CHHC_Znf_dom"/>
</dbReference>
<keyword evidence="3" id="KW-0862">Zinc</keyword>
<sequence length="296" mass="32592">VTGSTEFYSPLWIKAEAMAAFEKVENRLVTCPYDEAHKVKESRLQLHIAKCRLNHLDQPMEVCPFNAKHVLPRNELSHHVLNCPDRAPLDRKLAQSMDKNNPFKGRIAVPSYSEPIVASGENWDEEISSAPEPGYVPPSGPPPGGIFEPPPLSTPSERKKMYQELHRMNAEPEEVPKPVVASVAPQVSSSAHRQPKQLPVAYKPSQKQDLDYQNLGLGRGKAPLGSRIAANIFPANPEPIEPNSNEFVSYSDITNGLSQLGLGRGRSSNAVASPAYDEDEFPALGCGRGFYQHPKN</sequence>
<dbReference type="OMA" id="WDIEDNT"/>
<dbReference type="SUPFAM" id="SSF57667">
    <property type="entry name" value="beta-beta-alpha zinc fingers"/>
    <property type="match status" value="1"/>
</dbReference>
<gene>
    <name evidence="6" type="ORF">X975_14741</name>
</gene>
<dbReference type="EMBL" id="KK120896">
    <property type="protein sequence ID" value="KFM79289.1"/>
    <property type="molecule type" value="Genomic_DNA"/>
</dbReference>
<keyword evidence="7" id="KW-1185">Reference proteome</keyword>
<evidence type="ECO:0000313" key="6">
    <source>
        <dbReference type="EMBL" id="KFM79289.1"/>
    </source>
</evidence>
<accession>A0A087UPK0</accession>
<dbReference type="PROSITE" id="PS51800">
    <property type="entry name" value="ZF_CHHC_U11_48K"/>
    <property type="match status" value="2"/>
</dbReference>
<organism evidence="6 7">
    <name type="scientific">Stegodyphus mimosarum</name>
    <name type="common">African social velvet spider</name>
    <dbReference type="NCBI Taxonomy" id="407821"/>
    <lineage>
        <taxon>Eukaryota</taxon>
        <taxon>Metazoa</taxon>
        <taxon>Ecdysozoa</taxon>
        <taxon>Arthropoda</taxon>
        <taxon>Chelicerata</taxon>
        <taxon>Arachnida</taxon>
        <taxon>Araneae</taxon>
        <taxon>Araneomorphae</taxon>
        <taxon>Entelegynae</taxon>
        <taxon>Eresoidea</taxon>
        <taxon>Eresidae</taxon>
        <taxon>Stegodyphus</taxon>
    </lineage>
</organism>
<feature type="compositionally biased region" description="Pro residues" evidence="4">
    <location>
        <begin position="134"/>
        <end position="153"/>
    </location>
</feature>
<feature type="non-terminal residue" evidence="6">
    <location>
        <position position="1"/>
    </location>
</feature>
<feature type="domain" description="CHHC U11-48K-type" evidence="5">
    <location>
        <begin position="28"/>
        <end position="55"/>
    </location>
</feature>
<dbReference type="Pfam" id="PF05253">
    <property type="entry name" value="zf-U11-48K"/>
    <property type="match status" value="2"/>
</dbReference>
<evidence type="ECO:0000259" key="5">
    <source>
        <dbReference type="PROSITE" id="PS51800"/>
    </source>
</evidence>
<dbReference type="OrthoDB" id="6424722at2759"/>
<keyword evidence="2" id="KW-0863">Zinc-finger</keyword>
<feature type="domain" description="CHHC U11-48K-type" evidence="5">
    <location>
        <begin position="60"/>
        <end position="87"/>
    </location>
</feature>
<dbReference type="AlphaFoldDB" id="A0A087UPK0"/>
<dbReference type="PANTHER" id="PTHR21402:SF5">
    <property type="entry name" value="GAMETOCYTE SPECIFIC FACTOR 1"/>
    <property type="match status" value="1"/>
</dbReference>
<dbReference type="PANTHER" id="PTHR21402">
    <property type="entry name" value="GAMETOCYTE SPECIFIC FACTOR 1-RELATED"/>
    <property type="match status" value="1"/>
</dbReference>
<evidence type="ECO:0000256" key="2">
    <source>
        <dbReference type="ARBA" id="ARBA00022771"/>
    </source>
</evidence>
<dbReference type="STRING" id="407821.A0A087UPK0"/>
<evidence type="ECO:0000256" key="1">
    <source>
        <dbReference type="ARBA" id="ARBA00022723"/>
    </source>
</evidence>
<feature type="region of interest" description="Disordered" evidence="4">
    <location>
        <begin position="187"/>
        <end position="207"/>
    </location>
</feature>
<evidence type="ECO:0000256" key="4">
    <source>
        <dbReference type="SAM" id="MobiDB-lite"/>
    </source>
</evidence>
<protein>
    <submittedName>
        <fullName evidence="6">Gametocyte-specific factor 1</fullName>
    </submittedName>
</protein>
<dbReference type="InterPro" id="IPR051591">
    <property type="entry name" value="UPF0224_FAM112_RNA_Proc"/>
</dbReference>
<dbReference type="Proteomes" id="UP000054359">
    <property type="component" value="Unassembled WGS sequence"/>
</dbReference>
<proteinExistence type="predicted"/>
<feature type="non-terminal residue" evidence="6">
    <location>
        <position position="296"/>
    </location>
</feature>
<name>A0A087UPK0_STEMI</name>
<evidence type="ECO:0000313" key="7">
    <source>
        <dbReference type="Proteomes" id="UP000054359"/>
    </source>
</evidence>